<dbReference type="GO" id="GO:0004553">
    <property type="term" value="F:hydrolase activity, hydrolyzing O-glycosyl compounds"/>
    <property type="evidence" value="ECO:0007669"/>
    <property type="project" value="UniProtKB-ARBA"/>
</dbReference>
<proteinExistence type="predicted"/>
<dbReference type="AlphaFoldDB" id="A0A919FEX3"/>
<protein>
    <submittedName>
        <fullName evidence="4">Glucoamylase</fullName>
    </submittedName>
</protein>
<feature type="region of interest" description="Disordered" evidence="1">
    <location>
        <begin position="525"/>
        <end position="562"/>
    </location>
</feature>
<dbReference type="Proteomes" id="UP000617734">
    <property type="component" value="Unassembled WGS sequence"/>
</dbReference>
<dbReference type="SUPFAM" id="SSF48208">
    <property type="entry name" value="Six-hairpin glycosidases"/>
    <property type="match status" value="1"/>
</dbReference>
<evidence type="ECO:0000313" key="5">
    <source>
        <dbReference type="Proteomes" id="UP000617734"/>
    </source>
</evidence>
<evidence type="ECO:0000256" key="1">
    <source>
        <dbReference type="SAM" id="MobiDB-lite"/>
    </source>
</evidence>
<dbReference type="InterPro" id="IPR012341">
    <property type="entry name" value="6hp_glycosidase-like_sf"/>
</dbReference>
<dbReference type="EMBL" id="BNBO01000004">
    <property type="protein sequence ID" value="GHH63536.1"/>
    <property type="molecule type" value="Genomic_DNA"/>
</dbReference>
<evidence type="ECO:0000259" key="2">
    <source>
        <dbReference type="Pfam" id="PF00723"/>
    </source>
</evidence>
<accession>A0A919FEX3</accession>
<dbReference type="InterPro" id="IPR045582">
    <property type="entry name" value="Trehalase-like_N"/>
</dbReference>
<evidence type="ECO:0000313" key="4">
    <source>
        <dbReference type="EMBL" id="GHH63536.1"/>
    </source>
</evidence>
<dbReference type="InterPro" id="IPR008928">
    <property type="entry name" value="6-hairpin_glycosidase_sf"/>
</dbReference>
<comment type="caution">
    <text evidence="4">The sequence shown here is derived from an EMBL/GenBank/DDBJ whole genome shotgun (WGS) entry which is preliminary data.</text>
</comment>
<dbReference type="InterPro" id="IPR011613">
    <property type="entry name" value="GH15-like"/>
</dbReference>
<dbReference type="GO" id="GO:0005975">
    <property type="term" value="P:carbohydrate metabolic process"/>
    <property type="evidence" value="ECO:0007669"/>
    <property type="project" value="InterPro"/>
</dbReference>
<keyword evidence="5" id="KW-1185">Reference proteome</keyword>
<reference evidence="4" key="1">
    <citation type="journal article" date="2014" name="Int. J. Syst. Evol. Microbiol.">
        <title>Complete genome sequence of Corynebacterium casei LMG S-19264T (=DSM 44701T), isolated from a smear-ripened cheese.</title>
        <authorList>
            <consortium name="US DOE Joint Genome Institute (JGI-PGF)"/>
            <person name="Walter F."/>
            <person name="Albersmeier A."/>
            <person name="Kalinowski J."/>
            <person name="Ruckert C."/>
        </authorList>
    </citation>
    <scope>NUCLEOTIDE SEQUENCE</scope>
    <source>
        <strain evidence="4">JCM 4646</strain>
    </source>
</reference>
<gene>
    <name evidence="4" type="ORF">GCM10018781_13140</name>
</gene>
<dbReference type="PANTHER" id="PTHR31616">
    <property type="entry name" value="TREHALASE"/>
    <property type="match status" value="1"/>
</dbReference>
<dbReference type="Pfam" id="PF00723">
    <property type="entry name" value="Glyco_hydro_15"/>
    <property type="match status" value="1"/>
</dbReference>
<reference evidence="4" key="2">
    <citation type="submission" date="2020-09" db="EMBL/GenBank/DDBJ databases">
        <authorList>
            <person name="Sun Q."/>
            <person name="Ohkuma M."/>
        </authorList>
    </citation>
    <scope>NUCLEOTIDE SEQUENCE</scope>
    <source>
        <strain evidence="4">JCM 4646</strain>
    </source>
</reference>
<sequence length="646" mass="70501">MQPEAPGLPGQAEGRIIAPMSGRIEDYALIGDLQTAALIGRDGSVDWLCLPRFDSPSCFAALLGEQRHGSWRLAPAGAGPCDARRYRGDSLVLESEWHTATGSVRVTDFMPQRDKVPRLVRIVEGLTGSVEMRGELRLSFNYGRIDPWVRRTGHHRVAVAGPDSAWLRVPPGVHTYGADGTTVSDFTVTAGRRVAFLLTWQPSHLQSTPNTDPDQALAATLGRWQDWAGSFRYRGEWRDPVLRSLITLKALAYAPTGGIVAAPTAALPELIGGTRNWDYRFCWLRDSSMTLSALLRGGFREEAAAWRQWLLRAIAGDPRDLQTMYGVAGERVVTETEAGWLPGYEESRPVRFGNAAVAQLQLDVYGEVVDTLHLALLAGIPMERHVWGLLRALMGYLEHHWQEPDEGLWEFRSARRHFVHSKVMAWVAADRAVKLAEATGLPAPVERWRAMRDAVHADVCANGYDRRRGTFVQHYGGTELDAATLFVVKSGFLPPDDPRVVRTVDAVRAGLDHGGFVRRYNGVRQGRSGGRAGGRARGDGRTEAVRAAAGGPGPAGGPVRADGLPGGEGAFLACSFWLADALVATGRRDEAKELFTRVVAIANDLGLLAEEWDPLESRQLGNMPQAFTHVALVNTAFTLAEPPPGS</sequence>
<feature type="domain" description="Trehalase-like N-terminal" evidence="3">
    <location>
        <begin position="22"/>
        <end position="128"/>
    </location>
</feature>
<dbReference type="PANTHER" id="PTHR31616:SF0">
    <property type="entry name" value="GLUCAN 1,4-ALPHA-GLUCOSIDASE"/>
    <property type="match status" value="1"/>
</dbReference>
<name>A0A919FEX3_9ACTN</name>
<organism evidence="4 5">
    <name type="scientific">Kitasatospora indigofera</name>
    <dbReference type="NCBI Taxonomy" id="67307"/>
    <lineage>
        <taxon>Bacteria</taxon>
        <taxon>Bacillati</taxon>
        <taxon>Actinomycetota</taxon>
        <taxon>Actinomycetes</taxon>
        <taxon>Kitasatosporales</taxon>
        <taxon>Streptomycetaceae</taxon>
        <taxon>Kitasatospora</taxon>
    </lineage>
</organism>
<dbReference type="Pfam" id="PF19291">
    <property type="entry name" value="TREH_N"/>
    <property type="match status" value="1"/>
</dbReference>
<dbReference type="Gene3D" id="1.50.10.10">
    <property type="match status" value="1"/>
</dbReference>
<feature type="domain" description="GH15-like" evidence="2">
    <location>
        <begin position="238"/>
        <end position="636"/>
    </location>
</feature>
<evidence type="ECO:0000259" key="3">
    <source>
        <dbReference type="Pfam" id="PF19291"/>
    </source>
</evidence>